<dbReference type="WBParaSite" id="MBELARI_LOCUS10602">
    <property type="protein sequence ID" value="MBELARI_LOCUS10602"/>
    <property type="gene ID" value="MBELARI_LOCUS10602"/>
</dbReference>
<keyword evidence="2" id="KW-0175">Coiled coil</keyword>
<feature type="compositionally biased region" description="Basic and acidic residues" evidence="3">
    <location>
        <begin position="195"/>
        <end position="216"/>
    </location>
</feature>
<dbReference type="PANTHER" id="PTHR31938">
    <property type="entry name" value="NUCLEAR SPECKLE SPLICING REGULATORY PROTEIN 1"/>
    <property type="match status" value="1"/>
</dbReference>
<comment type="similarity">
    <text evidence="1">Belongs to the NSRP1 family.</text>
</comment>
<evidence type="ECO:0000256" key="3">
    <source>
        <dbReference type="SAM" id="MobiDB-lite"/>
    </source>
</evidence>
<protein>
    <submittedName>
        <fullName evidence="6">Nuclear speckle splicing regulatory protein 1 N-terminal domain-containing protein</fullName>
    </submittedName>
</protein>
<feature type="compositionally biased region" description="Basic and acidic residues" evidence="3">
    <location>
        <begin position="296"/>
        <end position="310"/>
    </location>
</feature>
<evidence type="ECO:0000313" key="5">
    <source>
        <dbReference type="Proteomes" id="UP000887575"/>
    </source>
</evidence>
<organism evidence="5 6">
    <name type="scientific">Mesorhabditis belari</name>
    <dbReference type="NCBI Taxonomy" id="2138241"/>
    <lineage>
        <taxon>Eukaryota</taxon>
        <taxon>Metazoa</taxon>
        <taxon>Ecdysozoa</taxon>
        <taxon>Nematoda</taxon>
        <taxon>Chromadorea</taxon>
        <taxon>Rhabditida</taxon>
        <taxon>Rhabditina</taxon>
        <taxon>Rhabditomorpha</taxon>
        <taxon>Rhabditoidea</taxon>
        <taxon>Rhabditidae</taxon>
        <taxon>Mesorhabditinae</taxon>
        <taxon>Mesorhabditis</taxon>
    </lineage>
</organism>
<dbReference type="Pfam" id="PF09745">
    <property type="entry name" value="NSRP1_N"/>
    <property type="match status" value="1"/>
</dbReference>
<feature type="region of interest" description="Disordered" evidence="3">
    <location>
        <begin position="195"/>
        <end position="348"/>
    </location>
</feature>
<proteinExistence type="inferred from homology"/>
<dbReference type="InterPro" id="IPR042816">
    <property type="entry name" value="Nsrp1"/>
</dbReference>
<reference evidence="6" key="1">
    <citation type="submission" date="2024-02" db="UniProtKB">
        <authorList>
            <consortium name="WormBaseParasite"/>
        </authorList>
    </citation>
    <scope>IDENTIFICATION</scope>
</reference>
<dbReference type="PANTHER" id="PTHR31938:SF4">
    <property type="entry name" value="NUCLEAR SPECKLE SPLICING REGULATORY PROTEIN 1"/>
    <property type="match status" value="1"/>
</dbReference>
<feature type="compositionally biased region" description="Basic and acidic residues" evidence="3">
    <location>
        <begin position="319"/>
        <end position="331"/>
    </location>
</feature>
<evidence type="ECO:0000256" key="2">
    <source>
        <dbReference type="ARBA" id="ARBA00023054"/>
    </source>
</evidence>
<feature type="compositionally biased region" description="Basic and acidic residues" evidence="3">
    <location>
        <begin position="273"/>
        <end position="285"/>
    </location>
</feature>
<feature type="compositionally biased region" description="Basic and acidic residues" evidence="3">
    <location>
        <begin position="251"/>
        <end position="262"/>
    </location>
</feature>
<accession>A0AAF3E9M7</accession>
<evidence type="ECO:0000259" key="4">
    <source>
        <dbReference type="Pfam" id="PF09745"/>
    </source>
</evidence>
<feature type="compositionally biased region" description="Basic and acidic residues" evidence="3">
    <location>
        <begin position="339"/>
        <end position="348"/>
    </location>
</feature>
<keyword evidence="5" id="KW-1185">Reference proteome</keyword>
<dbReference type="GO" id="GO:0000381">
    <property type="term" value="P:regulation of alternative mRNA splicing, via spliceosome"/>
    <property type="evidence" value="ECO:0007669"/>
    <property type="project" value="InterPro"/>
</dbReference>
<dbReference type="Proteomes" id="UP000887575">
    <property type="component" value="Unassembled WGS sequence"/>
</dbReference>
<dbReference type="InterPro" id="IPR018612">
    <property type="entry name" value="NSRP1_N"/>
</dbReference>
<evidence type="ECO:0000313" key="6">
    <source>
        <dbReference type="WBParaSite" id="MBELARI_LOCUS10602"/>
    </source>
</evidence>
<dbReference type="AlphaFoldDB" id="A0AAF3E9M7"/>
<sequence>MAAPGEKKLYGLITKKNAASSVTKVASVFANSDDEEMKVDVSNKNQSASSIRVQKEAERAQQLAMAQDPLIFDYDANYDIIQRKKDEKTAEDKAKDHLRESKYAPTLMKAHKIRVLEEKSREERQQQRERVKEDGEFADKEVFVTGAYRNLMEEVHKHREEEALKNRIDDATSIEKQMIWQTGFSRNLLETIARRDDNEPSQQDKEKQNEKVEFKAKKPKNIRRRGETSDDEENDQKTQKQSIYDSEEEEKSVVHKNFEGELKAGLNKPAARPQERVMTKAERLRRQFTPSDDEEDSRHATTSRGREAKNRGQQSRSLSPEHADQETTKKDKVTKKKHLPADSKEAKALRLKNMKAILQQRNGPTEIEAARQRFIERRSSGIVTAPF</sequence>
<feature type="domain" description="Nuclear speckle splicing regulatory protein 1 N-terminal" evidence="4">
    <location>
        <begin position="58"/>
        <end position="176"/>
    </location>
</feature>
<name>A0AAF3E9M7_9BILA</name>
<evidence type="ECO:0000256" key="1">
    <source>
        <dbReference type="ARBA" id="ARBA00010126"/>
    </source>
</evidence>